<evidence type="ECO:0000313" key="3">
    <source>
        <dbReference type="Proteomes" id="UP001519332"/>
    </source>
</evidence>
<dbReference type="Proteomes" id="UP001519332">
    <property type="component" value="Unassembled WGS sequence"/>
</dbReference>
<accession>A0ABS4T6B8</accession>
<gene>
    <name evidence="2" type="ORF">JOF56_000357</name>
</gene>
<protein>
    <submittedName>
        <fullName evidence="2">Uncharacterized protein</fullName>
    </submittedName>
</protein>
<keyword evidence="3" id="KW-1185">Reference proteome</keyword>
<name>A0ABS4T6B8_9PSEU</name>
<evidence type="ECO:0000313" key="2">
    <source>
        <dbReference type="EMBL" id="MBP2319972.1"/>
    </source>
</evidence>
<comment type="caution">
    <text evidence="2">The sequence shown here is derived from an EMBL/GenBank/DDBJ whole genome shotgun (WGS) entry which is preliminary data.</text>
</comment>
<proteinExistence type="predicted"/>
<evidence type="ECO:0000256" key="1">
    <source>
        <dbReference type="SAM" id="MobiDB-lite"/>
    </source>
</evidence>
<reference evidence="2 3" key="1">
    <citation type="submission" date="2021-03" db="EMBL/GenBank/DDBJ databases">
        <title>Sequencing the genomes of 1000 actinobacteria strains.</title>
        <authorList>
            <person name="Klenk H.-P."/>
        </authorList>
    </citation>
    <scope>NUCLEOTIDE SEQUENCE [LARGE SCALE GENOMIC DNA]</scope>
    <source>
        <strain evidence="2 3">DSM 46670</strain>
    </source>
</reference>
<dbReference type="EMBL" id="JAGINW010000001">
    <property type="protein sequence ID" value="MBP2319972.1"/>
    <property type="molecule type" value="Genomic_DNA"/>
</dbReference>
<organism evidence="2 3">
    <name type="scientific">Kibdelosporangium banguiense</name>
    <dbReference type="NCBI Taxonomy" id="1365924"/>
    <lineage>
        <taxon>Bacteria</taxon>
        <taxon>Bacillati</taxon>
        <taxon>Actinomycetota</taxon>
        <taxon>Actinomycetes</taxon>
        <taxon>Pseudonocardiales</taxon>
        <taxon>Pseudonocardiaceae</taxon>
        <taxon>Kibdelosporangium</taxon>
    </lineage>
</organism>
<feature type="compositionally biased region" description="Basic and acidic residues" evidence="1">
    <location>
        <begin position="1"/>
        <end position="16"/>
    </location>
</feature>
<feature type="region of interest" description="Disordered" evidence="1">
    <location>
        <begin position="1"/>
        <end position="29"/>
    </location>
</feature>
<sequence>MSGEAPKCEPRAEGARRAQRAQALVKTQNDQRWFDRSWHRGGFGGLGPPN</sequence>